<accession>A0ABP1CVM0</accession>
<organism evidence="2 3">
    <name type="scientific">Somion occarium</name>
    <dbReference type="NCBI Taxonomy" id="3059160"/>
    <lineage>
        <taxon>Eukaryota</taxon>
        <taxon>Fungi</taxon>
        <taxon>Dikarya</taxon>
        <taxon>Basidiomycota</taxon>
        <taxon>Agaricomycotina</taxon>
        <taxon>Agaricomycetes</taxon>
        <taxon>Polyporales</taxon>
        <taxon>Cerrenaceae</taxon>
        <taxon>Somion</taxon>
    </lineage>
</organism>
<evidence type="ECO:0000313" key="2">
    <source>
        <dbReference type="EMBL" id="CAL1699723.1"/>
    </source>
</evidence>
<dbReference type="EMBL" id="OZ037954">
    <property type="protein sequence ID" value="CAL1699723.1"/>
    <property type="molecule type" value="Genomic_DNA"/>
</dbReference>
<feature type="coiled-coil region" evidence="1">
    <location>
        <begin position="234"/>
        <end position="279"/>
    </location>
</feature>
<sequence length="319" mass="37104">MSLAYRQSIRLSVSYPCLSIILTSRQRGIQMRHNYLDLQFYYGKELGPRKRNKNVIENNRVVVDVPPLEGGKDFRLYFEIDGDEQVSLLLDIEVNNHVVERIAMGSSVKYEYQPDRLTQFMNGDIERSMRGMQQPGDVFKCTVHFKFRRLRFLNENHQDFFGLNRFVTHLDVVPSPTAIMRQLKQSLQLPKNNYVVIADHENAFVFEALYRLQIRKPNPASGRVKLSVKTRKALANVRTELEAEQSDVRNQLDETTQQLRRAQSQIEALLRENDALKAGLGLQLKRKRSIEERPNLTAKFRHLSIAESSRTRDNDIDVD</sequence>
<evidence type="ECO:0000256" key="1">
    <source>
        <dbReference type="SAM" id="Coils"/>
    </source>
</evidence>
<keyword evidence="3" id="KW-1185">Reference proteome</keyword>
<dbReference type="Proteomes" id="UP001497453">
    <property type="component" value="Chromosome 11"/>
</dbReference>
<protein>
    <submittedName>
        <fullName evidence="2">Uncharacterized protein</fullName>
    </submittedName>
</protein>
<name>A0ABP1CVM0_9APHY</name>
<reference evidence="3" key="1">
    <citation type="submission" date="2024-04" db="EMBL/GenBank/DDBJ databases">
        <authorList>
            <person name="Shaw F."/>
            <person name="Minotto A."/>
        </authorList>
    </citation>
    <scope>NUCLEOTIDE SEQUENCE [LARGE SCALE GENOMIC DNA]</scope>
</reference>
<gene>
    <name evidence="2" type="ORF">GFSPODELE1_LOCUS2814</name>
</gene>
<proteinExistence type="predicted"/>
<evidence type="ECO:0000313" key="3">
    <source>
        <dbReference type="Proteomes" id="UP001497453"/>
    </source>
</evidence>
<keyword evidence="1" id="KW-0175">Coiled coil</keyword>